<dbReference type="GeneID" id="41978236"/>
<dbReference type="RefSeq" id="XP_030989003.1">
    <property type="nucleotide sequence ID" value="XM_031133446.1"/>
</dbReference>
<proteinExistence type="predicted"/>
<feature type="chain" id="PRO_5021497931" evidence="1">
    <location>
        <begin position="20"/>
        <end position="167"/>
    </location>
</feature>
<gene>
    <name evidence="2" type="ORF">E0L32_010789</name>
</gene>
<evidence type="ECO:0000313" key="3">
    <source>
        <dbReference type="Proteomes" id="UP000319257"/>
    </source>
</evidence>
<reference evidence="2 3" key="1">
    <citation type="submission" date="2019-06" db="EMBL/GenBank/DDBJ databases">
        <title>Draft genome sequence of the filamentous fungus Phialemoniopsis curvata isolated from diesel fuel.</title>
        <authorList>
            <person name="Varaljay V.A."/>
            <person name="Lyon W.J."/>
            <person name="Crouch A.L."/>
            <person name="Drake C.E."/>
            <person name="Hollomon J.M."/>
            <person name="Nadeau L.J."/>
            <person name="Nunn H.S."/>
            <person name="Stevenson B.S."/>
            <person name="Bojanowski C.L."/>
            <person name="Crookes-Goodson W.J."/>
        </authorList>
    </citation>
    <scope>NUCLEOTIDE SEQUENCE [LARGE SCALE GENOMIC DNA]</scope>
    <source>
        <strain evidence="2 3">D216</strain>
    </source>
</reference>
<dbReference type="AlphaFoldDB" id="A0A507AFB5"/>
<organism evidence="2 3">
    <name type="scientific">Thyridium curvatum</name>
    <dbReference type="NCBI Taxonomy" id="1093900"/>
    <lineage>
        <taxon>Eukaryota</taxon>
        <taxon>Fungi</taxon>
        <taxon>Dikarya</taxon>
        <taxon>Ascomycota</taxon>
        <taxon>Pezizomycotina</taxon>
        <taxon>Sordariomycetes</taxon>
        <taxon>Sordariomycetidae</taxon>
        <taxon>Thyridiales</taxon>
        <taxon>Thyridiaceae</taxon>
        <taxon>Thyridium</taxon>
    </lineage>
</organism>
<name>A0A507AFB5_9PEZI</name>
<feature type="signal peptide" evidence="1">
    <location>
        <begin position="1"/>
        <end position="19"/>
    </location>
</feature>
<dbReference type="EMBL" id="SKBQ01000091">
    <property type="protein sequence ID" value="TPX07292.1"/>
    <property type="molecule type" value="Genomic_DNA"/>
</dbReference>
<dbReference type="Proteomes" id="UP000319257">
    <property type="component" value="Unassembled WGS sequence"/>
</dbReference>
<sequence>MHLRILIALAAAAVPVVLANFQAMYAPSTVIPDSPFNITGQFALSDKNGVPIAAWLGIFPFNSTRDPGYVPDRSYGSLGLTLAPFDVTRVYGLPYYFTLEKFIVSKDSLANSQSFYLQWFQIIQYGVLNEVEAESYLMGPITAGTQVSSTLVPAVLKRFRIEDSVMD</sequence>
<keyword evidence="1" id="KW-0732">Signal</keyword>
<keyword evidence="3" id="KW-1185">Reference proteome</keyword>
<dbReference type="InParanoid" id="A0A507AFB5"/>
<evidence type="ECO:0000256" key="1">
    <source>
        <dbReference type="SAM" id="SignalP"/>
    </source>
</evidence>
<evidence type="ECO:0000313" key="2">
    <source>
        <dbReference type="EMBL" id="TPX07292.1"/>
    </source>
</evidence>
<accession>A0A507AFB5</accession>
<comment type="caution">
    <text evidence="2">The sequence shown here is derived from an EMBL/GenBank/DDBJ whole genome shotgun (WGS) entry which is preliminary data.</text>
</comment>
<protein>
    <submittedName>
        <fullName evidence="2">Uncharacterized protein</fullName>
    </submittedName>
</protein>